<dbReference type="PANTHER" id="PTHR30386">
    <property type="entry name" value="MEMBRANE FUSION SUBUNIT OF EMRAB-TOLC MULTIDRUG EFFLUX PUMP"/>
    <property type="match status" value="1"/>
</dbReference>
<keyword evidence="6" id="KW-0812">Transmembrane</keyword>
<keyword evidence="4 9" id="KW-1003">Cell membrane</keyword>
<evidence type="ECO:0000313" key="14">
    <source>
        <dbReference type="Proteomes" id="UP000199144"/>
    </source>
</evidence>
<sequence length="433" mass="48115">MSKKSWSAWGPLALGGFALILLLGGFGAWSVATQISGAIVASGRVEVDRNRQVVQHPDGGVVSEMIVDEGDLVEVGQLLLKLDDALLKSNLAVTESQLFELMARRGRFEAERDGLEEIVFDSELVENAELGPEIQGLVDGQVRLFQARQETLQQEVDQLTKRREQIVNQIEGIDAQRTALTTQLELIRDELEDQQALLDKGLAQAARVLNLRREEAGLAGRVGELTAQRAQAEGRITEIELGILGLVTSRREDAITRLRDLRYREVELGERRRNLVEKISRLEIRAPVAGIVLGMRVTTPRSVIRPADSILFIVPQDRPLVVVVSVPPIHIDQVFPGQTVSLRFSAFDQRTTPELLGEVVLISADAFQDEGTRSDYYRAEIIIREGEIDKLPADVSLIPGMPVDAYLRTADRTPLAYLIKPLTDYFSRAFREG</sequence>
<keyword evidence="8" id="KW-0472">Membrane</keyword>
<evidence type="ECO:0000313" key="13">
    <source>
        <dbReference type="EMBL" id="SFL64643.1"/>
    </source>
</evidence>
<dbReference type="PRINTS" id="PR01490">
    <property type="entry name" value="RTXTOXIND"/>
</dbReference>
<reference evidence="13 14" key="1">
    <citation type="submission" date="2016-10" db="EMBL/GenBank/DDBJ databases">
        <authorList>
            <person name="de Groot N.N."/>
        </authorList>
    </citation>
    <scope>NUCLEOTIDE SEQUENCE [LARGE SCALE GENOMIC DNA]</scope>
    <source>
        <strain evidence="13 14">DSM 15283</strain>
    </source>
</reference>
<keyword evidence="3 9" id="KW-0813">Transport</keyword>
<dbReference type="EMBL" id="FOTQ01000001">
    <property type="protein sequence ID" value="SFL64643.1"/>
    <property type="molecule type" value="Genomic_DNA"/>
</dbReference>
<feature type="coiled-coil region" evidence="10">
    <location>
        <begin position="142"/>
        <end position="197"/>
    </location>
</feature>
<dbReference type="Gene3D" id="2.40.30.170">
    <property type="match status" value="1"/>
</dbReference>
<accession>A0A1I4JEK5</accession>
<evidence type="ECO:0000256" key="2">
    <source>
        <dbReference type="ARBA" id="ARBA00009477"/>
    </source>
</evidence>
<dbReference type="InterPro" id="IPR058781">
    <property type="entry name" value="HH_AprE-like"/>
</dbReference>
<evidence type="ECO:0000259" key="12">
    <source>
        <dbReference type="Pfam" id="PF26002"/>
    </source>
</evidence>
<evidence type="ECO:0000256" key="9">
    <source>
        <dbReference type="RuleBase" id="RU365093"/>
    </source>
</evidence>
<dbReference type="GO" id="GO:0005886">
    <property type="term" value="C:plasma membrane"/>
    <property type="evidence" value="ECO:0007669"/>
    <property type="project" value="UniProtKB-SubCell"/>
</dbReference>
<dbReference type="InterPro" id="IPR010129">
    <property type="entry name" value="T1SS_HlyD"/>
</dbReference>
<keyword evidence="5 9" id="KW-0997">Cell inner membrane</keyword>
<dbReference type="InterPro" id="IPR050739">
    <property type="entry name" value="MFP"/>
</dbReference>
<dbReference type="STRING" id="254406.SAMN04488042_101982"/>
<evidence type="ECO:0000256" key="1">
    <source>
        <dbReference type="ARBA" id="ARBA00004377"/>
    </source>
</evidence>
<dbReference type="Pfam" id="PF26002">
    <property type="entry name" value="Beta-barrel_AprE"/>
    <property type="match status" value="1"/>
</dbReference>
<evidence type="ECO:0000256" key="7">
    <source>
        <dbReference type="ARBA" id="ARBA00022989"/>
    </source>
</evidence>
<protein>
    <recommendedName>
        <fullName evidence="9">Membrane fusion protein (MFP) family protein</fullName>
    </recommendedName>
</protein>
<evidence type="ECO:0000256" key="6">
    <source>
        <dbReference type="ARBA" id="ARBA00022692"/>
    </source>
</evidence>
<feature type="domain" description="AprE-like long alpha-helical hairpin" evidence="11">
    <location>
        <begin position="88"/>
        <end position="275"/>
    </location>
</feature>
<gene>
    <name evidence="13" type="ORF">SAMN04488042_101982</name>
</gene>
<dbReference type="InterPro" id="IPR058982">
    <property type="entry name" value="Beta-barrel_AprE"/>
</dbReference>
<evidence type="ECO:0000256" key="5">
    <source>
        <dbReference type="ARBA" id="ARBA00022519"/>
    </source>
</evidence>
<evidence type="ECO:0000256" key="10">
    <source>
        <dbReference type="SAM" id="Coils"/>
    </source>
</evidence>
<feature type="domain" description="AprE-like beta-barrel" evidence="12">
    <location>
        <begin position="320"/>
        <end position="409"/>
    </location>
</feature>
<proteinExistence type="inferred from homology"/>
<name>A0A1I4JEK5_9RHOB</name>
<dbReference type="NCBIfam" id="TIGR01843">
    <property type="entry name" value="type_I_hlyD"/>
    <property type="match status" value="1"/>
</dbReference>
<comment type="subcellular location">
    <subcellularLocation>
        <location evidence="1 9">Cell inner membrane</location>
        <topology evidence="1 9">Single-pass membrane protein</topology>
    </subcellularLocation>
</comment>
<evidence type="ECO:0000256" key="3">
    <source>
        <dbReference type="ARBA" id="ARBA00022448"/>
    </source>
</evidence>
<evidence type="ECO:0000259" key="11">
    <source>
        <dbReference type="Pfam" id="PF25994"/>
    </source>
</evidence>
<keyword evidence="10" id="KW-0175">Coiled coil</keyword>
<dbReference type="OrthoDB" id="9810980at2"/>
<dbReference type="Proteomes" id="UP000199144">
    <property type="component" value="Unassembled WGS sequence"/>
</dbReference>
<dbReference type="RefSeq" id="WP_093091400.1">
    <property type="nucleotide sequence ID" value="NZ_FOTQ01000001.1"/>
</dbReference>
<organism evidence="13 14">
    <name type="scientific">Shimia aestuarii</name>
    <dbReference type="NCBI Taxonomy" id="254406"/>
    <lineage>
        <taxon>Bacteria</taxon>
        <taxon>Pseudomonadati</taxon>
        <taxon>Pseudomonadota</taxon>
        <taxon>Alphaproteobacteria</taxon>
        <taxon>Rhodobacterales</taxon>
        <taxon>Roseobacteraceae</taxon>
    </lineage>
</organism>
<dbReference type="AlphaFoldDB" id="A0A1I4JEK5"/>
<dbReference type="GO" id="GO:0015031">
    <property type="term" value="P:protein transport"/>
    <property type="evidence" value="ECO:0007669"/>
    <property type="project" value="InterPro"/>
</dbReference>
<comment type="similarity">
    <text evidence="2 9">Belongs to the membrane fusion protein (MFP) (TC 8.A.1) family.</text>
</comment>
<evidence type="ECO:0000256" key="4">
    <source>
        <dbReference type="ARBA" id="ARBA00022475"/>
    </source>
</evidence>
<evidence type="ECO:0000256" key="8">
    <source>
        <dbReference type="ARBA" id="ARBA00023136"/>
    </source>
</evidence>
<keyword evidence="14" id="KW-1185">Reference proteome</keyword>
<dbReference type="Pfam" id="PF25994">
    <property type="entry name" value="HH_AprE"/>
    <property type="match status" value="1"/>
</dbReference>
<dbReference type="PANTHER" id="PTHR30386:SF17">
    <property type="entry name" value="ALKALINE PROTEASE SECRETION PROTEIN APRE"/>
    <property type="match status" value="1"/>
</dbReference>
<keyword evidence="7" id="KW-1133">Transmembrane helix</keyword>